<evidence type="ECO:0000313" key="2">
    <source>
        <dbReference type="EMBL" id="QDU78506.1"/>
    </source>
</evidence>
<dbReference type="GO" id="GO:0046061">
    <property type="term" value="P:dATP catabolic process"/>
    <property type="evidence" value="ECO:0007669"/>
    <property type="project" value="TreeGrafter"/>
</dbReference>
<dbReference type="GO" id="GO:0006950">
    <property type="term" value="P:response to stress"/>
    <property type="evidence" value="ECO:0007669"/>
    <property type="project" value="UniProtKB-ARBA"/>
</dbReference>
<reference evidence="2 3" key="1">
    <citation type="submission" date="2019-02" db="EMBL/GenBank/DDBJ databases">
        <title>Deep-cultivation of Planctomycetes and their phenomic and genomic characterization uncovers novel biology.</title>
        <authorList>
            <person name="Wiegand S."/>
            <person name="Jogler M."/>
            <person name="Boedeker C."/>
            <person name="Pinto D."/>
            <person name="Vollmers J."/>
            <person name="Rivas-Marin E."/>
            <person name="Kohn T."/>
            <person name="Peeters S.H."/>
            <person name="Heuer A."/>
            <person name="Rast P."/>
            <person name="Oberbeckmann S."/>
            <person name="Bunk B."/>
            <person name="Jeske O."/>
            <person name="Meyerdierks A."/>
            <person name="Storesund J.E."/>
            <person name="Kallscheuer N."/>
            <person name="Luecker S."/>
            <person name="Lage O.M."/>
            <person name="Pohl T."/>
            <person name="Merkel B.J."/>
            <person name="Hornburger P."/>
            <person name="Mueller R.-W."/>
            <person name="Bruemmer F."/>
            <person name="Labrenz M."/>
            <person name="Spormann A.M."/>
            <person name="Op den Camp H."/>
            <person name="Overmann J."/>
            <person name="Amann R."/>
            <person name="Jetten M.S.M."/>
            <person name="Mascher T."/>
            <person name="Medema M.H."/>
            <person name="Devos D.P."/>
            <person name="Kaster A.-K."/>
            <person name="Ovreas L."/>
            <person name="Rohde M."/>
            <person name="Galperin M.Y."/>
            <person name="Jogler C."/>
        </authorList>
    </citation>
    <scope>NUCLEOTIDE SEQUENCE [LARGE SCALE GENOMIC DNA]</scope>
    <source>
        <strain evidence="2 3">Pla110</strain>
    </source>
</reference>
<proteinExistence type="predicted"/>
<dbReference type="GO" id="GO:0046047">
    <property type="term" value="P:TTP catabolic process"/>
    <property type="evidence" value="ECO:0007669"/>
    <property type="project" value="TreeGrafter"/>
</dbReference>
<dbReference type="OrthoDB" id="9808939at2"/>
<dbReference type="NCBIfam" id="NF007113">
    <property type="entry name" value="PRK09562.1"/>
    <property type="match status" value="1"/>
</dbReference>
<feature type="domain" description="NTP pyrophosphohydrolase MazG-like" evidence="1">
    <location>
        <begin position="186"/>
        <end position="266"/>
    </location>
</feature>
<dbReference type="EC" id="3.6.1.8" evidence="2"/>
<evidence type="ECO:0000313" key="3">
    <source>
        <dbReference type="Proteomes" id="UP000317178"/>
    </source>
</evidence>
<dbReference type="InterPro" id="IPR011551">
    <property type="entry name" value="NTP_PyrPHydrolase_MazG"/>
</dbReference>
<dbReference type="PANTHER" id="PTHR30522">
    <property type="entry name" value="NUCLEOSIDE TRIPHOSPHATE PYROPHOSPHOHYDROLASE"/>
    <property type="match status" value="1"/>
</dbReference>
<dbReference type="AlphaFoldDB" id="A0A518CGZ7"/>
<protein>
    <submittedName>
        <fullName evidence="2">Nucleoside triphosphate pyrophosphohydrolase</fullName>
        <ecNumber evidence="2">3.6.1.8</ecNumber>
    </submittedName>
</protein>
<dbReference type="EMBL" id="CP036281">
    <property type="protein sequence ID" value="QDU78506.1"/>
    <property type="molecule type" value="Genomic_DNA"/>
</dbReference>
<dbReference type="InterPro" id="IPR048015">
    <property type="entry name" value="NTP-PPase_MazG-like_N"/>
</dbReference>
<dbReference type="FunFam" id="1.10.287.1080:FF:000001">
    <property type="entry name" value="Nucleoside triphosphate pyrophosphohydrolase"/>
    <property type="match status" value="1"/>
</dbReference>
<dbReference type="GO" id="GO:0046081">
    <property type="term" value="P:dUTP catabolic process"/>
    <property type="evidence" value="ECO:0007669"/>
    <property type="project" value="TreeGrafter"/>
</dbReference>
<dbReference type="NCBIfam" id="TIGR00444">
    <property type="entry name" value="mazG"/>
    <property type="match status" value="1"/>
</dbReference>
<dbReference type="RefSeq" id="WP_144992322.1">
    <property type="nucleotide sequence ID" value="NZ_CP036281.1"/>
</dbReference>
<name>A0A518CGZ7_9PLAN</name>
<accession>A0A518CGZ7</accession>
<dbReference type="SUPFAM" id="SSF101386">
    <property type="entry name" value="all-alpha NTP pyrophosphatases"/>
    <property type="match status" value="2"/>
</dbReference>
<dbReference type="GO" id="GO:0046076">
    <property type="term" value="P:dTTP catabolic process"/>
    <property type="evidence" value="ECO:0007669"/>
    <property type="project" value="TreeGrafter"/>
</dbReference>
<evidence type="ECO:0000259" key="1">
    <source>
        <dbReference type="Pfam" id="PF03819"/>
    </source>
</evidence>
<dbReference type="Pfam" id="PF03819">
    <property type="entry name" value="MazG"/>
    <property type="match status" value="2"/>
</dbReference>
<dbReference type="PANTHER" id="PTHR30522:SF0">
    <property type="entry name" value="NUCLEOSIDE TRIPHOSPHATE PYROPHOSPHOHYDROLASE"/>
    <property type="match status" value="1"/>
</dbReference>
<dbReference type="Gene3D" id="1.10.287.1080">
    <property type="entry name" value="MazG-like"/>
    <property type="match status" value="2"/>
</dbReference>
<keyword evidence="2" id="KW-0378">Hydrolase</keyword>
<feature type="domain" description="NTP pyrophosphohydrolase MazG-like" evidence="1">
    <location>
        <begin position="47"/>
        <end position="120"/>
    </location>
</feature>
<dbReference type="CDD" id="cd11528">
    <property type="entry name" value="NTP-PPase_MazG_Nterm"/>
    <property type="match status" value="1"/>
</dbReference>
<organism evidence="2 3">
    <name type="scientific">Polystyrenella longa</name>
    <dbReference type="NCBI Taxonomy" id="2528007"/>
    <lineage>
        <taxon>Bacteria</taxon>
        <taxon>Pseudomonadati</taxon>
        <taxon>Planctomycetota</taxon>
        <taxon>Planctomycetia</taxon>
        <taxon>Planctomycetales</taxon>
        <taxon>Planctomycetaceae</taxon>
        <taxon>Polystyrenella</taxon>
    </lineage>
</organism>
<dbReference type="GO" id="GO:0047693">
    <property type="term" value="F:ATP diphosphatase activity"/>
    <property type="evidence" value="ECO:0007669"/>
    <property type="project" value="UniProtKB-EC"/>
</dbReference>
<dbReference type="KEGG" id="plon:Pla110_02100"/>
<gene>
    <name evidence="2" type="primary">mazG</name>
    <name evidence="2" type="ORF">Pla110_02100</name>
</gene>
<dbReference type="InterPro" id="IPR048011">
    <property type="entry name" value="NTP-PPase_MazG-like_C"/>
</dbReference>
<dbReference type="GO" id="GO:0006203">
    <property type="term" value="P:dGTP catabolic process"/>
    <property type="evidence" value="ECO:0007669"/>
    <property type="project" value="TreeGrafter"/>
</dbReference>
<sequence length="308" mass="35312">MSTSVPESFASKGVPPEEARVKELFWKLCQVIAKLRSPEGCPWDREQTLETIKPYTLEETHELLEAIDSGNDEHITEELGDVLLQVMLDSQIGADENRFDICQVIKTITEKMIRRHPHVFGEVKVESAGDVRQHWEKAKATEKKRDSIFDGLPKALPQLARAARLSTKAARVGYDFPDRLMLFDKLREEMDELQEELFPNGPPPPVTAGVDSAPVSDEPILDEARRDRVEQELGDVLFVLANIARRWKINPEEALRKSNQKFEKRVQYIERQLANEGRTIADATLQDMERLYQQGKQEERRQPPTSNE</sequence>
<dbReference type="CDD" id="cd11529">
    <property type="entry name" value="NTP-PPase_MazG_Cterm"/>
    <property type="match status" value="1"/>
</dbReference>
<dbReference type="GO" id="GO:0046052">
    <property type="term" value="P:UTP catabolic process"/>
    <property type="evidence" value="ECO:0007669"/>
    <property type="project" value="TreeGrafter"/>
</dbReference>
<dbReference type="InterPro" id="IPR004518">
    <property type="entry name" value="MazG-like_dom"/>
</dbReference>
<keyword evidence="3" id="KW-1185">Reference proteome</keyword>
<dbReference type="Proteomes" id="UP000317178">
    <property type="component" value="Chromosome"/>
</dbReference>